<evidence type="ECO:0000313" key="1">
    <source>
        <dbReference type="EMBL" id="MPN62330.1"/>
    </source>
</evidence>
<reference evidence="1" key="1">
    <citation type="submission" date="2019-08" db="EMBL/GenBank/DDBJ databases">
        <authorList>
            <person name="Kucharzyk K."/>
            <person name="Murdoch R.W."/>
            <person name="Higgins S."/>
            <person name="Loffler F."/>
        </authorList>
    </citation>
    <scope>NUCLEOTIDE SEQUENCE</scope>
</reference>
<comment type="caution">
    <text evidence="1">The sequence shown here is derived from an EMBL/GenBank/DDBJ whole genome shotgun (WGS) entry which is preliminary data.</text>
</comment>
<gene>
    <name evidence="1" type="ORF">SDC9_210077</name>
</gene>
<protein>
    <submittedName>
        <fullName evidence="1">Uncharacterized protein</fullName>
    </submittedName>
</protein>
<dbReference type="EMBL" id="VSSQ01140177">
    <property type="protein sequence ID" value="MPN62330.1"/>
    <property type="molecule type" value="Genomic_DNA"/>
</dbReference>
<sequence length="96" mass="10316">MDPGTVLCAADGDVDRLFRVAADDLVIAILYGDDLPLLAFGANIVPQLNNAAVFKVEIGDFKHMAGCLCGNGVIAVWNKLKLCHDTTLLCSSYYQL</sequence>
<proteinExistence type="predicted"/>
<dbReference type="AlphaFoldDB" id="A0A645JGT8"/>
<organism evidence="1">
    <name type="scientific">bioreactor metagenome</name>
    <dbReference type="NCBI Taxonomy" id="1076179"/>
    <lineage>
        <taxon>unclassified sequences</taxon>
        <taxon>metagenomes</taxon>
        <taxon>ecological metagenomes</taxon>
    </lineage>
</organism>
<name>A0A645JGT8_9ZZZZ</name>
<accession>A0A645JGT8</accession>